<feature type="compositionally biased region" description="Low complexity" evidence="19">
    <location>
        <begin position="74"/>
        <end position="85"/>
    </location>
</feature>
<feature type="domain" description="ERAP1-like C-terminal" evidence="22">
    <location>
        <begin position="1561"/>
        <end position="1880"/>
    </location>
</feature>
<keyword evidence="15" id="KW-0325">Glycoprotein</keyword>
<dbReference type="GO" id="GO:0008237">
    <property type="term" value="F:metallopeptidase activity"/>
    <property type="evidence" value="ECO:0007669"/>
    <property type="project" value="UniProtKB-KW"/>
</dbReference>
<dbReference type="SUPFAM" id="SSF55486">
    <property type="entry name" value="Metalloproteases ('zincins'), catalytic domain"/>
    <property type="match status" value="2"/>
</dbReference>
<feature type="binding site" evidence="17">
    <location>
        <position position="1318"/>
    </location>
    <ligand>
        <name>Zn(2+)</name>
        <dbReference type="ChEBI" id="CHEBI:29105"/>
        <note>catalytic</note>
    </ligand>
</feature>
<dbReference type="InterPro" id="IPR014782">
    <property type="entry name" value="Peptidase_M1_dom"/>
</dbReference>
<evidence type="ECO:0000256" key="11">
    <source>
        <dbReference type="ARBA" id="ARBA00022989"/>
    </source>
</evidence>
<evidence type="ECO:0000313" key="24">
    <source>
        <dbReference type="EMBL" id="KAL3885525.1"/>
    </source>
</evidence>
<feature type="binding site" evidence="17">
    <location>
        <position position="1322"/>
    </location>
    <ligand>
        <name>Zn(2+)</name>
        <dbReference type="ChEBI" id="CHEBI:29105"/>
        <note>catalytic</note>
    </ligand>
</feature>
<evidence type="ECO:0000313" key="25">
    <source>
        <dbReference type="Proteomes" id="UP001634394"/>
    </source>
</evidence>
<accession>A0ABD3XIG6</accession>
<evidence type="ECO:0000256" key="19">
    <source>
        <dbReference type="SAM" id="MobiDB-lite"/>
    </source>
</evidence>
<keyword evidence="12" id="KW-0482">Metalloprotease</keyword>
<keyword evidence="8" id="KW-0378">Hydrolase</keyword>
<feature type="domain" description="Aminopeptidase N-like N-terminal" evidence="23">
    <location>
        <begin position="1019"/>
        <end position="1211"/>
    </location>
</feature>
<dbReference type="CDD" id="cd09601">
    <property type="entry name" value="M1_APN-Q_like"/>
    <property type="match status" value="2"/>
</dbReference>
<evidence type="ECO:0000256" key="2">
    <source>
        <dbReference type="ARBA" id="ARBA00004606"/>
    </source>
</evidence>
<evidence type="ECO:0000256" key="9">
    <source>
        <dbReference type="ARBA" id="ARBA00022833"/>
    </source>
</evidence>
<dbReference type="PANTHER" id="PTHR11533">
    <property type="entry name" value="PROTEASE M1 ZINC METALLOPROTEASE"/>
    <property type="match status" value="1"/>
</dbReference>
<dbReference type="GO" id="GO:0006508">
    <property type="term" value="P:proteolysis"/>
    <property type="evidence" value="ECO:0007669"/>
    <property type="project" value="UniProtKB-KW"/>
</dbReference>
<organism evidence="24 25">
    <name type="scientific">Sinanodonta woodiana</name>
    <name type="common">Chinese pond mussel</name>
    <name type="synonym">Anodonta woodiana</name>
    <dbReference type="NCBI Taxonomy" id="1069815"/>
    <lineage>
        <taxon>Eukaryota</taxon>
        <taxon>Metazoa</taxon>
        <taxon>Spiralia</taxon>
        <taxon>Lophotrochozoa</taxon>
        <taxon>Mollusca</taxon>
        <taxon>Bivalvia</taxon>
        <taxon>Autobranchia</taxon>
        <taxon>Heteroconchia</taxon>
        <taxon>Palaeoheterodonta</taxon>
        <taxon>Unionida</taxon>
        <taxon>Unionoidea</taxon>
        <taxon>Unionidae</taxon>
        <taxon>Unioninae</taxon>
        <taxon>Sinanodonta</taxon>
    </lineage>
</organism>
<dbReference type="FunFam" id="2.60.40.1730:FF:000012">
    <property type="entry name" value="Aminopeptidase N"/>
    <property type="match status" value="2"/>
</dbReference>
<dbReference type="InterPro" id="IPR001930">
    <property type="entry name" value="Peptidase_M1"/>
</dbReference>
<dbReference type="InterPro" id="IPR024571">
    <property type="entry name" value="ERAP1-like_C_dom"/>
</dbReference>
<keyword evidence="6 20" id="KW-0812">Transmembrane</keyword>
<feature type="compositionally biased region" description="Polar residues" evidence="19">
    <location>
        <begin position="103"/>
        <end position="112"/>
    </location>
</feature>
<dbReference type="EMBL" id="JBJQND010000002">
    <property type="protein sequence ID" value="KAL3885525.1"/>
    <property type="molecule type" value="Genomic_DNA"/>
</dbReference>
<feature type="active site" description="Proton acceptor" evidence="16">
    <location>
        <position position="1319"/>
    </location>
</feature>
<keyword evidence="13 20" id="KW-0472">Membrane</keyword>
<reference evidence="24 25" key="1">
    <citation type="submission" date="2024-11" db="EMBL/GenBank/DDBJ databases">
        <title>Chromosome-level genome assembly of the freshwater bivalve Anodonta woodiana.</title>
        <authorList>
            <person name="Chen X."/>
        </authorList>
    </citation>
    <scope>NUCLEOTIDE SEQUENCE [LARGE SCALE GENOMIC DNA]</scope>
    <source>
        <strain evidence="24">MN2024</strain>
        <tissue evidence="24">Gills</tissue>
    </source>
</reference>
<evidence type="ECO:0000256" key="6">
    <source>
        <dbReference type="ARBA" id="ARBA00022692"/>
    </source>
</evidence>
<dbReference type="InterPro" id="IPR050344">
    <property type="entry name" value="Peptidase_M1_aminopeptidases"/>
</dbReference>
<feature type="site" description="Transition state stabilizer" evidence="18">
    <location>
        <position position="1404"/>
    </location>
</feature>
<sequence length="1902" mass="218266">MSSRYALDHFDNGPSSESVGYKKREGGCHVTVYKGFILTFLALILAVVVGLVVHFAENREIKCVFPEGQNNVKGSSQEQSGSQEGTGRHTPIPTTPSMIRETTPGTQSTSQPKPKDLRLPWHVSPEMYRLTLEPHIYSTNSDDFSFSGNVEIDILCNEPSANVTLHANTLNIRAVQFNPRLPTTGGPGYHSHELDQSRQFLVVRLDGEMVKNERYTLKITFSGPLKNDLTGLYLSSYQRGNNTVYMVTSQLEPTDARKVFPCLDEPQFKSHFQVTLVRRSDLVSISNMPKIRQENRSNNMVADIYNTTEKMSTYLLAFIICDFKKRNKNTEHGIQYGAWAQEKYIDQVDLALDIGTKVITNYENYFDIRFPLPKQDMIAIPDFAAGAMENWGLITYRETAMLFEQGVAAEKNKQRVAVVIAHELAHQWFGDLVTMDWWGDVWLNEGFATLIEYQGTGMVFPDWDMDAQFVIDEVHVALDFDGLVSSHPIYTQVSTPDEINEIFDKINYNKGGSVLRMLRFVLGEETFRKGVVHYLQSRKYQNANHDHLWDSIEQELKNESVHLDINIKSLMDTWVLQMNYPVVTLHRQGKTLSITQKRFLRNPDANDPLKYTSPFGYTWKIPITYTTSNEADFNKTSSDVKWLTTTTMDHSDSSFPVGNQENFWIIGNIQEFGFYRVNYDEANWNALIKQLKTKHEVIHPKNRAQIINDAWSLSKAQQLKMDIALQTVEYLDKELNYIPWKAAIVQLDYLDQMLQRTDLYGDFIKFMKLKIQDPFNHYGMDDTNATHIESYMRSMVSGLACSYGIDECNRVSKRLFKQWRDNPSNNPIDPDLRETVYCSAISQGEQEEWDFGYQQFKLSTSAAEKETITKSLACTRSTWLLNRYLNIAISEIRKQDTAHVLTYIASNPTGRIVAWDFIRRKWDYLSKEYGSGFLLLTNIINGVTDSFSTEFELQQLKRFVDEHPNLGTGTRAFKQAIEKTESNILFMKKYESTIKTWLKSAKSSSEHLTDVRLPRHVYPLSYDIELKPNMYEGDEKNFTFDGFVRIHIQCRDAESSVTLHSNKLSIDESSIQFIWESGTGRGPKYVSLNYDEERQFLIIQLDSSMIEGENYSLQMNFTGALDGSLAGFYLSKYNRGNETIYIATSQMEPTDARKTLPCFDEPDIKSYFNVILVRKRNLKSLSNMPIKRTESRGGDFEADIFKRTAKMSTYLLAFIVGDFAYKSNTTSKNITYRVWSTPESINQTEKALDYGTRIITQYANYYGIDFPLPKQDMIAIPDFAAGAMENWGLITYRETAMLYEPGVASESNLQRVAVVVAHELAHQWFGDLVTMDWWDDLWLNEGFASYVEYIGTDFVEPSWKMFEQFVTETLHSAFEFDALVTSHPLFVAVQNPDEINEIFDSISYDKGASMIQMAQFFLGETTFQKGLQRYLRNRAFQNANHNDLWNALEEQVKNESNHQTAEEATVKDILDTWTLQMNYPVVMVSRSENGTILLSQKRFLSNKFAKDPMKYISPFNYTWKIPFTMTTSDNTNFNQSKLDIMWLTSEEQVFPNKYPTSNGSWVIGNVMVKGYYRVNYQESNWNALIRQLNKDYKKIYVSNRAQLINDALELAKAGELSMELALNIFQYLDKEIEYTPWVAAKVQLSYIDDMIVRTELYGAFEKFIKSKVTGIFNELGLNDTGSSHLQSYLRSSIANSACYYGIKDCVQNATAQYREWMTNPNINSIDADLKSTIYCTAVREGGADEWDFALAQYRKSPVAAEKSRLLSAMACTREVWILSKYLDMTLEGTDIKTQDATSVIVGVAANPVGTLLAWDFFREKIEDILNKFGSGSFSLSNLIKGLTSTFNTNFQLQQLEEFKDQHPDLGSGTRALQQAIETTEANINWMKVNYDIVAKWLQSQKV</sequence>
<keyword evidence="25" id="KW-1185">Reference proteome</keyword>
<feature type="domain" description="Peptidase M1 membrane alanine aminopeptidase" evidence="21">
    <location>
        <begin position="351"/>
        <end position="574"/>
    </location>
</feature>
<feature type="domain" description="ERAP1-like C-terminal" evidence="22">
    <location>
        <begin position="664"/>
        <end position="981"/>
    </location>
</feature>
<evidence type="ECO:0000256" key="17">
    <source>
        <dbReference type="PIRSR" id="PIRSR634016-3"/>
    </source>
</evidence>
<evidence type="ECO:0000256" key="8">
    <source>
        <dbReference type="ARBA" id="ARBA00022801"/>
    </source>
</evidence>
<keyword evidence="7 17" id="KW-0479">Metal-binding</keyword>
<evidence type="ECO:0000256" key="7">
    <source>
        <dbReference type="ARBA" id="ARBA00022723"/>
    </source>
</evidence>
<dbReference type="FunFam" id="1.25.50.20:FF:000001">
    <property type="entry name" value="Aminopeptidase"/>
    <property type="match status" value="2"/>
</dbReference>
<dbReference type="Pfam" id="PF01433">
    <property type="entry name" value="Peptidase_M1"/>
    <property type="match status" value="2"/>
</dbReference>
<evidence type="ECO:0000256" key="12">
    <source>
        <dbReference type="ARBA" id="ARBA00023049"/>
    </source>
</evidence>
<keyword evidence="14" id="KW-1015">Disulfide bond</keyword>
<dbReference type="Proteomes" id="UP001634394">
    <property type="component" value="Unassembled WGS sequence"/>
</dbReference>
<evidence type="ECO:0000256" key="5">
    <source>
        <dbReference type="ARBA" id="ARBA00022670"/>
    </source>
</evidence>
<evidence type="ECO:0000259" key="21">
    <source>
        <dbReference type="Pfam" id="PF01433"/>
    </source>
</evidence>
<evidence type="ECO:0000259" key="23">
    <source>
        <dbReference type="Pfam" id="PF17900"/>
    </source>
</evidence>
<dbReference type="Gene3D" id="1.10.390.10">
    <property type="entry name" value="Neutral Protease Domain 2"/>
    <property type="match status" value="2"/>
</dbReference>
<comment type="caution">
    <text evidence="24">The sequence shown here is derived from an EMBL/GenBank/DDBJ whole genome shotgun (WGS) entry which is preliminary data.</text>
</comment>
<comment type="cofactor">
    <cofactor evidence="17">
        <name>Zn(2+)</name>
        <dbReference type="ChEBI" id="CHEBI:29105"/>
    </cofactor>
    <text evidence="17">Binds 1 zinc ion per subunit.</text>
</comment>
<keyword evidence="9 17" id="KW-0862">Zinc</keyword>
<dbReference type="InterPro" id="IPR045357">
    <property type="entry name" value="Aminopeptidase_N-like_N"/>
</dbReference>
<evidence type="ECO:0000256" key="20">
    <source>
        <dbReference type="SAM" id="Phobius"/>
    </source>
</evidence>
<keyword evidence="4" id="KW-1003">Cell membrane</keyword>
<evidence type="ECO:0000256" key="18">
    <source>
        <dbReference type="PIRSR" id="PIRSR634016-4"/>
    </source>
</evidence>
<dbReference type="GO" id="GO:0046872">
    <property type="term" value="F:metal ion binding"/>
    <property type="evidence" value="ECO:0007669"/>
    <property type="project" value="UniProtKB-KW"/>
</dbReference>
<dbReference type="FunFam" id="1.10.390.10:FF:000016">
    <property type="entry name" value="Glutamyl aminopeptidase"/>
    <property type="match status" value="2"/>
</dbReference>
<dbReference type="InterPro" id="IPR027268">
    <property type="entry name" value="Peptidase_M4/M1_CTD_sf"/>
</dbReference>
<dbReference type="PANTHER" id="PTHR11533:SF294">
    <property type="entry name" value="THYROTROPIN-RELEASING HORMONE-DEGRADING ECTOENZYME"/>
    <property type="match status" value="1"/>
</dbReference>
<dbReference type="Pfam" id="PF11838">
    <property type="entry name" value="ERAP1_C"/>
    <property type="match status" value="2"/>
</dbReference>
<dbReference type="Gene3D" id="2.60.40.1910">
    <property type="match status" value="2"/>
</dbReference>
<comment type="subcellular location">
    <subcellularLocation>
        <location evidence="1">Cell membrane</location>
    </subcellularLocation>
    <subcellularLocation>
        <location evidence="2">Membrane</location>
        <topology evidence="2">Single-pass type II membrane protein</topology>
    </subcellularLocation>
</comment>
<dbReference type="SUPFAM" id="SSF63737">
    <property type="entry name" value="Leukotriene A4 hydrolase N-terminal domain"/>
    <property type="match status" value="2"/>
</dbReference>
<dbReference type="InterPro" id="IPR042097">
    <property type="entry name" value="Aminopeptidase_N-like_N_sf"/>
</dbReference>
<dbReference type="InterPro" id="IPR034016">
    <property type="entry name" value="M1_APN-typ"/>
</dbReference>
<protein>
    <recommendedName>
        <fullName evidence="26">Aminopeptidase N</fullName>
    </recommendedName>
</protein>
<comment type="similarity">
    <text evidence="3">Belongs to the peptidase M1 family.</text>
</comment>
<feature type="binding site" evidence="17">
    <location>
        <position position="1341"/>
    </location>
    <ligand>
        <name>Zn(2+)</name>
        <dbReference type="ChEBI" id="CHEBI:29105"/>
        <note>catalytic</note>
    </ligand>
</feature>
<dbReference type="GO" id="GO:0005886">
    <property type="term" value="C:plasma membrane"/>
    <property type="evidence" value="ECO:0007669"/>
    <property type="project" value="UniProtKB-SubCell"/>
</dbReference>
<evidence type="ECO:0000256" key="14">
    <source>
        <dbReference type="ARBA" id="ARBA00023157"/>
    </source>
</evidence>
<feature type="domain" description="Aminopeptidase N-like N-terminal" evidence="23">
    <location>
        <begin position="125"/>
        <end position="315"/>
    </location>
</feature>
<name>A0ABD3XIG6_SINWO</name>
<dbReference type="PRINTS" id="PR00756">
    <property type="entry name" value="ALADIPTASE"/>
</dbReference>
<feature type="region of interest" description="Disordered" evidence="19">
    <location>
        <begin position="68"/>
        <end position="118"/>
    </location>
</feature>
<evidence type="ECO:0000256" key="13">
    <source>
        <dbReference type="ARBA" id="ARBA00023136"/>
    </source>
</evidence>
<keyword evidence="5" id="KW-0645">Protease</keyword>
<dbReference type="Pfam" id="PF17900">
    <property type="entry name" value="Peptidase_M1_N"/>
    <property type="match status" value="2"/>
</dbReference>
<feature type="transmembrane region" description="Helical" evidence="20">
    <location>
        <begin position="32"/>
        <end position="56"/>
    </location>
</feature>
<dbReference type="FunFam" id="2.60.40.1910:FF:000006">
    <property type="entry name" value="Aminopeptidase"/>
    <property type="match status" value="1"/>
</dbReference>
<evidence type="ECO:0000256" key="1">
    <source>
        <dbReference type="ARBA" id="ARBA00004236"/>
    </source>
</evidence>
<evidence type="ECO:0000256" key="16">
    <source>
        <dbReference type="PIRSR" id="PIRSR634016-1"/>
    </source>
</evidence>
<keyword evidence="10" id="KW-0735">Signal-anchor</keyword>
<evidence type="ECO:0000256" key="3">
    <source>
        <dbReference type="ARBA" id="ARBA00010136"/>
    </source>
</evidence>
<evidence type="ECO:0000256" key="15">
    <source>
        <dbReference type="ARBA" id="ARBA00023180"/>
    </source>
</evidence>
<dbReference type="Gene3D" id="1.25.50.20">
    <property type="match status" value="2"/>
</dbReference>
<proteinExistence type="inferred from homology"/>
<evidence type="ECO:0008006" key="26">
    <source>
        <dbReference type="Google" id="ProtNLM"/>
    </source>
</evidence>
<evidence type="ECO:0000259" key="22">
    <source>
        <dbReference type="Pfam" id="PF11838"/>
    </source>
</evidence>
<gene>
    <name evidence="24" type="ORF">ACJMK2_025577</name>
</gene>
<feature type="domain" description="Peptidase M1 membrane alanine aminopeptidase" evidence="21">
    <location>
        <begin position="1247"/>
        <end position="1473"/>
    </location>
</feature>
<dbReference type="Gene3D" id="2.60.40.1730">
    <property type="entry name" value="tricorn interacting facor f3 domain"/>
    <property type="match status" value="2"/>
</dbReference>
<evidence type="ECO:0000256" key="10">
    <source>
        <dbReference type="ARBA" id="ARBA00022968"/>
    </source>
</evidence>
<dbReference type="FunFam" id="2.60.40.1910:FF:000003">
    <property type="entry name" value="Aminopeptidase"/>
    <property type="match status" value="1"/>
</dbReference>
<keyword evidence="11 20" id="KW-1133">Transmembrane helix</keyword>
<evidence type="ECO:0000256" key="4">
    <source>
        <dbReference type="ARBA" id="ARBA00022475"/>
    </source>
</evidence>